<dbReference type="EMBL" id="CP000478">
    <property type="protein sequence ID" value="ABK16167.1"/>
    <property type="molecule type" value="Genomic_DNA"/>
</dbReference>
<dbReference type="Gene3D" id="3.40.50.1950">
    <property type="entry name" value="Flavin prenyltransferase-like"/>
    <property type="match status" value="1"/>
</dbReference>
<dbReference type="UniPathway" id="UPA00241">
    <property type="reaction ID" value="UER00353"/>
</dbReference>
<dbReference type="SUPFAM" id="SSF102645">
    <property type="entry name" value="CoaB-like"/>
    <property type="match status" value="1"/>
</dbReference>
<dbReference type="eggNOG" id="COG0452">
    <property type="taxonomic scope" value="Bacteria"/>
</dbReference>
<feature type="binding site" evidence="3">
    <location>
        <position position="291"/>
    </location>
    <ligand>
        <name>CTP</name>
        <dbReference type="ChEBI" id="CHEBI:37563"/>
    </ligand>
</feature>
<dbReference type="GO" id="GO:0010181">
    <property type="term" value="F:FMN binding"/>
    <property type="evidence" value="ECO:0007669"/>
    <property type="project" value="UniProtKB-UniRule"/>
</dbReference>
<dbReference type="GO" id="GO:0004633">
    <property type="term" value="F:phosphopantothenoylcysteine decarboxylase activity"/>
    <property type="evidence" value="ECO:0007669"/>
    <property type="project" value="UniProtKB-UniRule"/>
</dbReference>
<comment type="similarity">
    <text evidence="3 4">In the N-terminal section; belongs to the HFCD (homo-oligomeric flavin containing Cys decarboxylase) superfamily.</text>
</comment>
<dbReference type="Gene3D" id="3.40.50.10300">
    <property type="entry name" value="CoaB-like"/>
    <property type="match status" value="1"/>
</dbReference>
<keyword evidence="1 3" id="KW-0210">Decarboxylase</keyword>
<feature type="active site" description="Proton donor" evidence="3">
    <location>
        <position position="171"/>
    </location>
</feature>
<keyword evidence="8" id="KW-1185">Reference proteome</keyword>
<feature type="binding site" evidence="3">
    <location>
        <position position="301"/>
    </location>
    <ligand>
        <name>CTP</name>
        <dbReference type="ChEBI" id="CHEBI:37563"/>
    </ligand>
</feature>
<dbReference type="Pfam" id="PF02441">
    <property type="entry name" value="Flavoprotein"/>
    <property type="match status" value="1"/>
</dbReference>
<feature type="binding site" evidence="3">
    <location>
        <begin position="317"/>
        <end position="320"/>
    </location>
    <ligand>
        <name>CTP</name>
        <dbReference type="ChEBI" id="CHEBI:37563"/>
    </ligand>
</feature>
<keyword evidence="3" id="KW-0460">Magnesium</keyword>
<dbReference type="HAMAP" id="MF_02225">
    <property type="entry name" value="CoaBC"/>
    <property type="match status" value="1"/>
</dbReference>
<keyword evidence="3 4" id="KW-0285">Flavoprotein</keyword>
<comment type="pathway">
    <text evidence="3 4">Cofactor biosynthesis; coenzyme A biosynthesis; CoA from (R)-pantothenate: step 3/5.</text>
</comment>
<dbReference type="PANTHER" id="PTHR14359">
    <property type="entry name" value="HOMO-OLIGOMERIC FLAVIN CONTAINING CYS DECARBOXYLASE FAMILY"/>
    <property type="match status" value="1"/>
</dbReference>
<feature type="domain" description="Flavoprotein" evidence="5">
    <location>
        <begin position="19"/>
        <end position="187"/>
    </location>
</feature>
<proteinExistence type="inferred from homology"/>
<keyword evidence="3" id="KW-0479">Metal-binding</keyword>
<dbReference type="InterPro" id="IPR005252">
    <property type="entry name" value="CoaBC"/>
</dbReference>
<dbReference type="InterPro" id="IPR003382">
    <property type="entry name" value="Flavoprotein"/>
</dbReference>
<dbReference type="FunCoup" id="A0LFG5">
    <property type="interactions" value="584"/>
</dbReference>
<dbReference type="GO" id="GO:0015941">
    <property type="term" value="P:pantothenate catabolic process"/>
    <property type="evidence" value="ECO:0007669"/>
    <property type="project" value="InterPro"/>
</dbReference>
<evidence type="ECO:0000313" key="7">
    <source>
        <dbReference type="EMBL" id="ABK16167.1"/>
    </source>
</evidence>
<reference evidence="7 8" key="1">
    <citation type="submission" date="2006-10" db="EMBL/GenBank/DDBJ databases">
        <title>Complete sequence of Syntrophobacter fumaroxidans MPOB.</title>
        <authorList>
            <consortium name="US DOE Joint Genome Institute"/>
            <person name="Copeland A."/>
            <person name="Lucas S."/>
            <person name="Lapidus A."/>
            <person name="Barry K."/>
            <person name="Detter J.C."/>
            <person name="Glavina del Rio T."/>
            <person name="Hammon N."/>
            <person name="Israni S."/>
            <person name="Pitluck S."/>
            <person name="Goltsman E.G."/>
            <person name="Martinez M."/>
            <person name="Schmutz J."/>
            <person name="Larimer F."/>
            <person name="Land M."/>
            <person name="Hauser L."/>
            <person name="Kyrpides N."/>
            <person name="Kim E."/>
            <person name="Boone D.R."/>
            <person name="Brockman F."/>
            <person name="Culley D."/>
            <person name="Ferry J."/>
            <person name="Gunsalus R."/>
            <person name="McInerney M.J."/>
            <person name="Morrison M."/>
            <person name="Plugge C."/>
            <person name="Rohlin L."/>
            <person name="Scholten J."/>
            <person name="Sieber J."/>
            <person name="Stams A.J.M."/>
            <person name="Worm P."/>
            <person name="Henstra A.M."/>
            <person name="Richardson P."/>
        </authorList>
    </citation>
    <scope>NUCLEOTIDE SEQUENCE [LARGE SCALE GENOMIC DNA]</scope>
    <source>
        <strain evidence="8">DSM 10017 / MPOB</strain>
    </source>
</reference>
<evidence type="ECO:0000313" key="8">
    <source>
        <dbReference type="Proteomes" id="UP000001784"/>
    </source>
</evidence>
<evidence type="ECO:0000259" key="5">
    <source>
        <dbReference type="Pfam" id="PF02441"/>
    </source>
</evidence>
<sequence length="424" mass="45449">MGNGPIRWDTGRDCMLKDKSILLGVSGGIAAYKAAEIVRCFVKAQAAVQVVMTANAREFITPLTLQALSGRPVLTNLFDLEHESRIGHIEAARRADLVVLAPATANLMAKMASGIADDYLTTILLATTAPVLVCPAMNVKMFEHPATQRNLSTLRELGCHVLPPAVGSLACREEGTGRLADIPDILEASRRLLTAPSLAGRRILVSAGPTWEPFDPVRFISNPSTGKMGYALATVAARRSGEVHLVSGPSTLAAPQGVRLSKVVTAREMQESVLALAPGMDAIVMAAAVSDFRPTEEAPQKIKKIAGEEAVRLTRNPDILAALGRSRPGGRHQVLVGFAAETENLIENAREKLIEKNLDFIVANNLTQSGSGFGSDTNQVKILDRDGTITELPCLTKEEVAEMVMDRVEQQLGKGEHDDAVRED</sequence>
<comment type="cofactor">
    <cofactor evidence="3">
        <name>FMN</name>
        <dbReference type="ChEBI" id="CHEBI:58210"/>
    </cofactor>
    <text evidence="3">Binds 1 FMN per subunit.</text>
</comment>
<keyword evidence="3" id="KW-0511">Multifunctional enzyme</keyword>
<comment type="catalytic activity">
    <reaction evidence="3 4">
        <text>N-[(R)-4-phosphopantothenoyl]-L-cysteine + H(+) = (R)-4'-phosphopantetheine + CO2</text>
        <dbReference type="Rhea" id="RHEA:16793"/>
        <dbReference type="ChEBI" id="CHEBI:15378"/>
        <dbReference type="ChEBI" id="CHEBI:16526"/>
        <dbReference type="ChEBI" id="CHEBI:59458"/>
        <dbReference type="ChEBI" id="CHEBI:61723"/>
        <dbReference type="EC" id="4.1.1.36"/>
    </reaction>
</comment>
<name>A0LFG5_SYNFM</name>
<dbReference type="HOGENOM" id="CLU_033319_0_1_7"/>
<dbReference type="EC" id="4.1.1.36" evidence="3"/>
<evidence type="ECO:0000256" key="3">
    <source>
        <dbReference type="HAMAP-Rule" id="MF_02225"/>
    </source>
</evidence>
<dbReference type="AlphaFoldDB" id="A0LFG5"/>
<dbReference type="InterPro" id="IPR035929">
    <property type="entry name" value="CoaB-like_sf"/>
</dbReference>
<feature type="region of interest" description="Phosphopantothenoylcysteine decarboxylase" evidence="3">
    <location>
        <begin position="1"/>
        <end position="202"/>
    </location>
</feature>
<dbReference type="InParanoid" id="A0LFG5"/>
<keyword evidence="3 4" id="KW-0288">FMN</keyword>
<dbReference type="EC" id="6.3.2.5" evidence="3"/>
<dbReference type="InterPro" id="IPR036551">
    <property type="entry name" value="Flavin_trans-like"/>
</dbReference>
<comment type="similarity">
    <text evidence="3 4">In the C-terminal section; belongs to the PPC synthetase family.</text>
</comment>
<protein>
    <recommendedName>
        <fullName evidence="3">Coenzyme A biosynthesis bifunctional protein CoaBC</fullName>
    </recommendedName>
    <alternativeName>
        <fullName evidence="3">DNA/pantothenate metabolism flavoprotein</fullName>
    </alternativeName>
    <alternativeName>
        <fullName evidence="3">Phosphopantothenoylcysteine synthetase/decarboxylase</fullName>
        <shortName evidence="3">PPCS-PPCDC</shortName>
    </alternativeName>
    <domain>
        <recommendedName>
            <fullName evidence="3">Phosphopantothenoylcysteine decarboxylase</fullName>
            <shortName evidence="3">PPC decarboxylase</shortName>
            <shortName evidence="3">PPC-DC</shortName>
            <ecNumber evidence="3">4.1.1.36</ecNumber>
        </recommendedName>
        <alternativeName>
            <fullName evidence="3">CoaC</fullName>
        </alternativeName>
    </domain>
    <domain>
        <recommendedName>
            <fullName evidence="3">Phosphopantothenate--cysteine ligase</fullName>
            <ecNumber evidence="3">6.3.2.5</ecNumber>
        </recommendedName>
        <alternativeName>
            <fullName evidence="3">CoaB</fullName>
        </alternativeName>
        <alternativeName>
            <fullName evidence="3">Phosphopantothenoylcysteine synthetase</fullName>
            <shortName evidence="3">PPC synthetase</shortName>
            <shortName evidence="3">PPC-S</shortName>
        </alternativeName>
    </domain>
</protein>
<organism evidence="7 8">
    <name type="scientific">Syntrophobacter fumaroxidans (strain DSM 10017 / MPOB)</name>
    <dbReference type="NCBI Taxonomy" id="335543"/>
    <lineage>
        <taxon>Bacteria</taxon>
        <taxon>Pseudomonadati</taxon>
        <taxon>Thermodesulfobacteriota</taxon>
        <taxon>Syntrophobacteria</taxon>
        <taxon>Syntrophobacterales</taxon>
        <taxon>Syntrophobacteraceae</taxon>
        <taxon>Syntrophobacter</taxon>
    </lineage>
</organism>
<evidence type="ECO:0000256" key="1">
    <source>
        <dbReference type="ARBA" id="ARBA00022793"/>
    </source>
</evidence>
<feature type="domain" description="DNA/pantothenate metabolism flavoprotein C-terminal" evidence="6">
    <location>
        <begin position="198"/>
        <end position="410"/>
    </location>
</feature>
<comment type="caution">
    <text evidence="3">Lacks conserved residue(s) required for the propagation of feature annotation.</text>
</comment>
<dbReference type="KEGG" id="sfu:Sfum_0467"/>
<gene>
    <name evidence="3" type="primary">coaBC</name>
    <name evidence="7" type="ordered locus">Sfum_0467</name>
</gene>
<comment type="catalytic activity">
    <reaction evidence="3 4">
        <text>(R)-4'-phosphopantothenate + L-cysteine + CTP = N-[(R)-4-phosphopantothenoyl]-L-cysteine + CMP + diphosphate + H(+)</text>
        <dbReference type="Rhea" id="RHEA:19397"/>
        <dbReference type="ChEBI" id="CHEBI:10986"/>
        <dbReference type="ChEBI" id="CHEBI:15378"/>
        <dbReference type="ChEBI" id="CHEBI:33019"/>
        <dbReference type="ChEBI" id="CHEBI:35235"/>
        <dbReference type="ChEBI" id="CHEBI:37563"/>
        <dbReference type="ChEBI" id="CHEBI:59458"/>
        <dbReference type="ChEBI" id="CHEBI:60377"/>
        <dbReference type="EC" id="6.3.2.5"/>
    </reaction>
</comment>
<dbReference type="GO" id="GO:0004632">
    <property type="term" value="F:phosphopantothenate--cysteine ligase activity"/>
    <property type="evidence" value="ECO:0007669"/>
    <property type="project" value="UniProtKB-UniRule"/>
</dbReference>
<keyword evidence="2 3" id="KW-0456">Lyase</keyword>
<dbReference type="Proteomes" id="UP000001784">
    <property type="component" value="Chromosome"/>
</dbReference>
<feature type="binding site" evidence="3">
    <location>
        <position position="352"/>
    </location>
    <ligand>
        <name>CTP</name>
        <dbReference type="ChEBI" id="CHEBI:37563"/>
    </ligand>
</feature>
<dbReference type="InterPro" id="IPR007085">
    <property type="entry name" value="DNA/pantothenate-metab_flavo_C"/>
</dbReference>
<dbReference type="STRING" id="335543.Sfum_0467"/>
<keyword evidence="3 4" id="KW-0436">Ligase</keyword>
<dbReference type="SUPFAM" id="SSF52507">
    <property type="entry name" value="Homo-oligomeric flavin-containing Cys decarboxylases, HFCD"/>
    <property type="match status" value="1"/>
</dbReference>
<evidence type="ECO:0000256" key="4">
    <source>
        <dbReference type="RuleBase" id="RU364078"/>
    </source>
</evidence>
<accession>A0LFG5</accession>
<feature type="binding site" evidence="3">
    <location>
        <position position="356"/>
    </location>
    <ligand>
        <name>CTP</name>
        <dbReference type="ChEBI" id="CHEBI:37563"/>
    </ligand>
</feature>
<feature type="region of interest" description="Phosphopantothenate--cysteine ligase" evidence="3">
    <location>
        <begin position="203"/>
        <end position="424"/>
    </location>
</feature>
<dbReference type="Pfam" id="PF04127">
    <property type="entry name" value="DFP"/>
    <property type="match status" value="1"/>
</dbReference>
<dbReference type="GO" id="GO:0015937">
    <property type="term" value="P:coenzyme A biosynthetic process"/>
    <property type="evidence" value="ECO:0007669"/>
    <property type="project" value="UniProtKB-UniRule"/>
</dbReference>
<comment type="function">
    <text evidence="4">Catalyzes two steps in the biosynthesis of coenzyme A. In the first step cysteine is conjugated to 4'-phosphopantothenate to form 4-phosphopantothenoylcysteine, in the latter compound is decarboxylated to form 4'-phosphopantotheine.</text>
</comment>
<dbReference type="GO" id="GO:0046872">
    <property type="term" value="F:metal ion binding"/>
    <property type="evidence" value="ECO:0007669"/>
    <property type="project" value="UniProtKB-KW"/>
</dbReference>
<dbReference type="NCBIfam" id="TIGR00521">
    <property type="entry name" value="coaBC_dfp"/>
    <property type="match status" value="1"/>
</dbReference>
<comment type="cofactor">
    <cofactor evidence="3">
        <name>Mg(2+)</name>
        <dbReference type="ChEBI" id="CHEBI:18420"/>
    </cofactor>
</comment>
<comment type="pathway">
    <text evidence="3 4">Cofactor biosynthesis; coenzyme A biosynthesis; CoA from (R)-pantothenate: step 2/5.</text>
</comment>
<dbReference type="PANTHER" id="PTHR14359:SF6">
    <property type="entry name" value="PHOSPHOPANTOTHENOYLCYSTEINE DECARBOXYLASE"/>
    <property type="match status" value="1"/>
</dbReference>
<feature type="binding site" evidence="3">
    <location>
        <position position="338"/>
    </location>
    <ligand>
        <name>CTP</name>
        <dbReference type="ChEBI" id="CHEBI:37563"/>
    </ligand>
</feature>
<evidence type="ECO:0000259" key="6">
    <source>
        <dbReference type="Pfam" id="PF04127"/>
    </source>
</evidence>
<comment type="function">
    <text evidence="3">Catalyzes two sequential steps in the biosynthesis of coenzyme A. In the first step cysteine is conjugated to 4'-phosphopantothenate to form 4-phosphopantothenoylcysteine. In the second step the latter compound is decarboxylated to form 4'-phosphopantotheine.</text>
</comment>
<evidence type="ECO:0000256" key="2">
    <source>
        <dbReference type="ARBA" id="ARBA00023239"/>
    </source>
</evidence>
<dbReference type="GO" id="GO:0071513">
    <property type="term" value="C:phosphopantothenoylcysteine decarboxylase complex"/>
    <property type="evidence" value="ECO:0007669"/>
    <property type="project" value="TreeGrafter"/>
</dbReference>